<proteinExistence type="predicted"/>
<keyword evidence="3" id="KW-1185">Reference proteome</keyword>
<evidence type="ECO:0000313" key="3">
    <source>
        <dbReference type="Proteomes" id="UP001440612"/>
    </source>
</evidence>
<evidence type="ECO:0000256" key="1">
    <source>
        <dbReference type="SAM" id="MobiDB-lite"/>
    </source>
</evidence>
<reference evidence="3" key="1">
    <citation type="submission" date="2024-04" db="EMBL/GenBank/DDBJ databases">
        <title>Phylogenomic analyses of a clade within the roseobacter group suggest taxonomic reassignments of species of the genera Aestuariivita, Citreicella, Loktanella, Nautella, Pelagibaca, Ruegeria, Thalassobius, Thiobacimonas and Tropicibacter, and the proposal o.</title>
        <authorList>
            <person name="Jeon C.O."/>
        </authorList>
    </citation>
    <scope>NUCLEOTIDE SEQUENCE [LARGE SCALE GENOMIC DNA]</scope>
    <source>
        <strain evidence="3">BS5-3</strain>
    </source>
</reference>
<accession>A0ABZ2V2D6</accession>
<gene>
    <name evidence="2" type="ORF">AABB29_15845</name>
</gene>
<name>A0ABZ2V2D6_9RHOB</name>
<dbReference type="RefSeq" id="WP_341366439.1">
    <property type="nucleotide sequence ID" value="NZ_CP150951.2"/>
</dbReference>
<evidence type="ECO:0000313" key="2">
    <source>
        <dbReference type="EMBL" id="WZC48322.1"/>
    </source>
</evidence>
<dbReference type="Proteomes" id="UP001440612">
    <property type="component" value="Chromosome"/>
</dbReference>
<protein>
    <submittedName>
        <fullName evidence="2">Uncharacterized protein</fullName>
    </submittedName>
</protein>
<feature type="region of interest" description="Disordered" evidence="1">
    <location>
        <begin position="43"/>
        <end position="74"/>
    </location>
</feature>
<sequence>MGATKITTCCYCGNRAALVLRGKERHELSCNACGAPLHAMKMLPKDGGGKKRSSKPPKHDDPRAKKEKKRKSFGSRVVSGLWDVIEDVVDEVFD</sequence>
<dbReference type="EMBL" id="CP150951">
    <property type="protein sequence ID" value="WZC48322.1"/>
    <property type="molecule type" value="Genomic_DNA"/>
</dbReference>
<organism evidence="2 3">
    <name type="scientific">Yoonia phaeophyticola</name>
    <dbReference type="NCBI Taxonomy" id="3137369"/>
    <lineage>
        <taxon>Bacteria</taxon>
        <taxon>Pseudomonadati</taxon>
        <taxon>Pseudomonadota</taxon>
        <taxon>Alphaproteobacteria</taxon>
        <taxon>Rhodobacterales</taxon>
        <taxon>Paracoccaceae</taxon>
        <taxon>Yoonia</taxon>
    </lineage>
</organism>